<dbReference type="PANTHER" id="PTHR43673:SF2">
    <property type="entry name" value="NITROREDUCTASE"/>
    <property type="match status" value="1"/>
</dbReference>
<dbReference type="PANTHER" id="PTHR43673">
    <property type="entry name" value="NAD(P)H NITROREDUCTASE YDGI-RELATED"/>
    <property type="match status" value="1"/>
</dbReference>
<accession>A0A645HF55</accession>
<dbReference type="Gene3D" id="3.40.109.10">
    <property type="entry name" value="NADH Oxidase"/>
    <property type="match status" value="1"/>
</dbReference>
<feature type="domain" description="Nitroreductase" evidence="6">
    <location>
        <begin position="11"/>
        <end position="97"/>
    </location>
</feature>
<evidence type="ECO:0000256" key="3">
    <source>
        <dbReference type="ARBA" id="ARBA00022630"/>
    </source>
</evidence>
<dbReference type="InterPro" id="IPR000415">
    <property type="entry name" value="Nitroreductase-like"/>
</dbReference>
<keyword evidence="4" id="KW-0288">FMN</keyword>
<dbReference type="AlphaFoldDB" id="A0A645HF55"/>
<evidence type="ECO:0000256" key="2">
    <source>
        <dbReference type="ARBA" id="ARBA00007118"/>
    </source>
</evidence>
<evidence type="ECO:0000256" key="4">
    <source>
        <dbReference type="ARBA" id="ARBA00022643"/>
    </source>
</evidence>
<organism evidence="7">
    <name type="scientific">bioreactor metagenome</name>
    <dbReference type="NCBI Taxonomy" id="1076179"/>
    <lineage>
        <taxon>unclassified sequences</taxon>
        <taxon>metagenomes</taxon>
        <taxon>ecological metagenomes</taxon>
    </lineage>
</organism>
<dbReference type="SUPFAM" id="SSF55469">
    <property type="entry name" value="FMN-dependent nitroreductase-like"/>
    <property type="match status" value="1"/>
</dbReference>
<comment type="similarity">
    <text evidence="2">Belongs to the nitroreductase family.</text>
</comment>
<dbReference type="EMBL" id="VSSQ01087908">
    <property type="protein sequence ID" value="MPN34724.1"/>
    <property type="molecule type" value="Genomic_DNA"/>
</dbReference>
<evidence type="ECO:0000256" key="5">
    <source>
        <dbReference type="ARBA" id="ARBA00023002"/>
    </source>
</evidence>
<gene>
    <name evidence="7" type="ORF">SDC9_182218</name>
</gene>
<dbReference type="GO" id="GO:0016491">
    <property type="term" value="F:oxidoreductase activity"/>
    <property type="evidence" value="ECO:0007669"/>
    <property type="project" value="UniProtKB-KW"/>
</dbReference>
<reference evidence="7" key="1">
    <citation type="submission" date="2019-08" db="EMBL/GenBank/DDBJ databases">
        <authorList>
            <person name="Kucharzyk K."/>
            <person name="Murdoch R.W."/>
            <person name="Higgins S."/>
            <person name="Loffler F."/>
        </authorList>
    </citation>
    <scope>NUCLEOTIDE SEQUENCE</scope>
</reference>
<protein>
    <recommendedName>
        <fullName evidence="6">Nitroreductase domain-containing protein</fullName>
    </recommendedName>
</protein>
<comment type="caution">
    <text evidence="7">The sequence shown here is derived from an EMBL/GenBank/DDBJ whole genome shotgun (WGS) entry which is preliminary data.</text>
</comment>
<evidence type="ECO:0000313" key="7">
    <source>
        <dbReference type="EMBL" id="MPN34724.1"/>
    </source>
</evidence>
<evidence type="ECO:0000256" key="1">
    <source>
        <dbReference type="ARBA" id="ARBA00001917"/>
    </source>
</evidence>
<keyword evidence="3" id="KW-0285">Flavoprotein</keyword>
<evidence type="ECO:0000259" key="6">
    <source>
        <dbReference type="Pfam" id="PF00881"/>
    </source>
</evidence>
<dbReference type="Pfam" id="PF00881">
    <property type="entry name" value="Nitroreductase"/>
    <property type="match status" value="1"/>
</dbReference>
<sequence>MIQTPDGLAKLAKGYKSFGAPLALIVCANHQETWRRHYDRHDSADTDAAIVTDHMMLCAADLGLDSVWVGAFNPAVIRQEFRIPNDIEPMNILMIGYAACEPQSPQRHNEFRKPLSQTVVFENF</sequence>
<name>A0A645HF55_9ZZZZ</name>
<comment type="cofactor">
    <cofactor evidence="1">
        <name>FMN</name>
        <dbReference type="ChEBI" id="CHEBI:58210"/>
    </cofactor>
</comment>
<dbReference type="InterPro" id="IPR029479">
    <property type="entry name" value="Nitroreductase"/>
</dbReference>
<keyword evidence="5" id="KW-0560">Oxidoreductase</keyword>
<proteinExistence type="inferred from homology"/>